<dbReference type="InterPro" id="IPR033738">
    <property type="entry name" value="AsnB_N"/>
</dbReference>
<protein>
    <submittedName>
        <fullName evidence="10">Asparagine synthase</fullName>
    </submittedName>
</protein>
<dbReference type="SUPFAM" id="SSF52402">
    <property type="entry name" value="Adenine nucleotide alpha hydrolases-like"/>
    <property type="match status" value="1"/>
</dbReference>
<dbReference type="Proteomes" id="UP001221142">
    <property type="component" value="Unassembled WGS sequence"/>
</dbReference>
<evidence type="ECO:0000256" key="4">
    <source>
        <dbReference type="ARBA" id="ARBA00022962"/>
    </source>
</evidence>
<dbReference type="Pfam" id="PF13537">
    <property type="entry name" value="GATase_7"/>
    <property type="match status" value="1"/>
</dbReference>
<feature type="site" description="Important for beta-aspartyl-AMP intermediate formation" evidence="8">
    <location>
        <position position="377"/>
    </location>
</feature>
<dbReference type="Pfam" id="PF00733">
    <property type="entry name" value="Asn_synthase"/>
    <property type="match status" value="1"/>
</dbReference>
<comment type="similarity">
    <text evidence="1">Belongs to the asparagine synthetase family.</text>
</comment>
<feature type="active site" description="For GATase activity" evidence="6">
    <location>
        <position position="2"/>
    </location>
</feature>
<dbReference type="PIRSF" id="PIRSF001589">
    <property type="entry name" value="Asn_synthetase_glu-h"/>
    <property type="match status" value="1"/>
</dbReference>
<keyword evidence="6" id="KW-0061">Asparagine biosynthesis</keyword>
<evidence type="ECO:0000313" key="10">
    <source>
        <dbReference type="EMBL" id="KAJ7608212.1"/>
    </source>
</evidence>
<dbReference type="EMBL" id="JARKIF010000046">
    <property type="protein sequence ID" value="KAJ7608212.1"/>
    <property type="molecule type" value="Genomic_DNA"/>
</dbReference>
<dbReference type="PROSITE" id="PS51278">
    <property type="entry name" value="GATASE_TYPE_2"/>
    <property type="match status" value="1"/>
</dbReference>
<dbReference type="CDD" id="cd00712">
    <property type="entry name" value="AsnB"/>
    <property type="match status" value="1"/>
</dbReference>
<evidence type="ECO:0000256" key="3">
    <source>
        <dbReference type="ARBA" id="ARBA00022840"/>
    </source>
</evidence>
<dbReference type="PANTHER" id="PTHR43284:SF1">
    <property type="entry name" value="ASPARAGINE SYNTHETASE"/>
    <property type="match status" value="1"/>
</dbReference>
<feature type="binding site" evidence="7">
    <location>
        <position position="106"/>
    </location>
    <ligand>
        <name>L-glutamine</name>
        <dbReference type="ChEBI" id="CHEBI:58359"/>
    </ligand>
</feature>
<evidence type="ECO:0000259" key="9">
    <source>
        <dbReference type="PROSITE" id="PS51278"/>
    </source>
</evidence>
<gene>
    <name evidence="10" type="ORF">FB45DRAFT_763559</name>
</gene>
<feature type="domain" description="Glutamine amidotransferase type-2" evidence="9">
    <location>
        <begin position="2"/>
        <end position="215"/>
    </location>
</feature>
<sequence length="690" mass="75943">MCGLTAVYYADSCSPPSKDGLVDMLNASLGSIYYRGPDAQGTYVSADGRVGLGHCRLSIIDLETGDQPLSDEENLIHCVVTGEIYDYERIRAHLESKGSVFKTKSDSEVVIHLYKHNGLNLLSSLRGEFAFVLYDAKKRIVMAARDRFGVKPLSYTISDGRLLLASEIKAFPALGWKPEWDAASIVNNGYFTDDRTVFKGVRKLMPGTYLVFHLDGYLKVQPYWDLEYADQNTTITETVDDMIVNLRTRLQEAVRLRLRADVPVGLYLSGGIDSAAVGGIATELLREKNPAAKLTTFTLSFPYAGPKFDEGPIAARTAAFIGAESHMVSLTVSQLVDALDETVWHCESPLVSLHAPGKFLLSKFAREKGYKVVLTGEGSDEFFGGYAWLTVDYLRAADPAGRALKLDLPSEAERAGILKHIQTHLSSVPTLWMSPNSSTDAQLARNMLGGISTHRAFVAAGMPTAEPYSTALRSVTGDPDCTGVLAEGVDPRVREKAVSGQWHPFHVASYVTGKTFLPAAILLQIGERTEMAHSIESRPAFLDHNLVEYVNSLPPSVKVHPNKGQGPGGWTFTDKWILRQAVKPFVTEEVFERRKVPYNPPVVPNQDDQSDARQSPLPMMLKARITEANVNKLGLFDWNFVSGVLEQYLTAPEFPPDGGVDGRAQLLMYVLSFIILQERFDVPTWVGGGF</sequence>
<keyword evidence="6" id="KW-0028">Amino-acid biosynthesis</keyword>
<evidence type="ECO:0000256" key="2">
    <source>
        <dbReference type="ARBA" id="ARBA00022741"/>
    </source>
</evidence>
<keyword evidence="2 5" id="KW-0547">Nucleotide-binding</keyword>
<dbReference type="InterPro" id="IPR001962">
    <property type="entry name" value="Asn_synthase"/>
</dbReference>
<proteinExistence type="inferred from homology"/>
<name>A0AAD7F868_9AGAR</name>
<dbReference type="InterPro" id="IPR029055">
    <property type="entry name" value="Ntn_hydrolases_N"/>
</dbReference>
<dbReference type="NCBIfam" id="TIGR01536">
    <property type="entry name" value="asn_synth_AEB"/>
    <property type="match status" value="1"/>
</dbReference>
<dbReference type="GO" id="GO:0004066">
    <property type="term" value="F:asparagine synthase (glutamine-hydrolyzing) activity"/>
    <property type="evidence" value="ECO:0007669"/>
    <property type="project" value="InterPro"/>
</dbReference>
<dbReference type="InterPro" id="IPR017932">
    <property type="entry name" value="GATase_2_dom"/>
</dbReference>
<evidence type="ECO:0000256" key="1">
    <source>
        <dbReference type="ARBA" id="ARBA00005752"/>
    </source>
</evidence>
<dbReference type="GO" id="GO:0005829">
    <property type="term" value="C:cytosol"/>
    <property type="evidence" value="ECO:0007669"/>
    <property type="project" value="TreeGrafter"/>
</dbReference>
<organism evidence="10 11">
    <name type="scientific">Roridomyces roridus</name>
    <dbReference type="NCBI Taxonomy" id="1738132"/>
    <lineage>
        <taxon>Eukaryota</taxon>
        <taxon>Fungi</taxon>
        <taxon>Dikarya</taxon>
        <taxon>Basidiomycota</taxon>
        <taxon>Agaricomycotina</taxon>
        <taxon>Agaricomycetes</taxon>
        <taxon>Agaricomycetidae</taxon>
        <taxon>Agaricales</taxon>
        <taxon>Marasmiineae</taxon>
        <taxon>Mycenaceae</taxon>
        <taxon>Roridomyces</taxon>
    </lineage>
</organism>
<evidence type="ECO:0000256" key="7">
    <source>
        <dbReference type="PIRSR" id="PIRSR001589-2"/>
    </source>
</evidence>
<keyword evidence="3 5" id="KW-0067">ATP-binding</keyword>
<dbReference type="InterPro" id="IPR014729">
    <property type="entry name" value="Rossmann-like_a/b/a_fold"/>
</dbReference>
<evidence type="ECO:0000313" key="11">
    <source>
        <dbReference type="Proteomes" id="UP001221142"/>
    </source>
</evidence>
<keyword evidence="4 6" id="KW-0315">Glutamine amidotransferase</keyword>
<comment type="caution">
    <text evidence="10">The sequence shown here is derived from an EMBL/GenBank/DDBJ whole genome shotgun (WGS) entry which is preliminary data.</text>
</comment>
<reference evidence="10" key="1">
    <citation type="submission" date="2023-03" db="EMBL/GenBank/DDBJ databases">
        <title>Massive genome expansion in bonnet fungi (Mycena s.s.) driven by repeated elements and novel gene families across ecological guilds.</title>
        <authorList>
            <consortium name="Lawrence Berkeley National Laboratory"/>
            <person name="Harder C.B."/>
            <person name="Miyauchi S."/>
            <person name="Viragh M."/>
            <person name="Kuo A."/>
            <person name="Thoen E."/>
            <person name="Andreopoulos B."/>
            <person name="Lu D."/>
            <person name="Skrede I."/>
            <person name="Drula E."/>
            <person name="Henrissat B."/>
            <person name="Morin E."/>
            <person name="Kohler A."/>
            <person name="Barry K."/>
            <person name="LaButti K."/>
            <person name="Morin E."/>
            <person name="Salamov A."/>
            <person name="Lipzen A."/>
            <person name="Mereny Z."/>
            <person name="Hegedus B."/>
            <person name="Baldrian P."/>
            <person name="Stursova M."/>
            <person name="Weitz H."/>
            <person name="Taylor A."/>
            <person name="Grigoriev I.V."/>
            <person name="Nagy L.G."/>
            <person name="Martin F."/>
            <person name="Kauserud H."/>
        </authorList>
    </citation>
    <scope>NUCLEOTIDE SEQUENCE</scope>
    <source>
        <strain evidence="10">9284</strain>
    </source>
</reference>
<dbReference type="CDD" id="cd01991">
    <property type="entry name" value="Asn_synthase_B_C"/>
    <property type="match status" value="1"/>
</dbReference>
<evidence type="ECO:0000256" key="5">
    <source>
        <dbReference type="PIRNR" id="PIRNR001589"/>
    </source>
</evidence>
<dbReference type="Gene3D" id="3.40.50.620">
    <property type="entry name" value="HUPs"/>
    <property type="match status" value="2"/>
</dbReference>
<dbReference type="PANTHER" id="PTHR43284">
    <property type="entry name" value="ASPARAGINE SYNTHETASE (GLUTAMINE-HYDROLYZING)"/>
    <property type="match status" value="1"/>
</dbReference>
<dbReference type="SUPFAM" id="SSF56235">
    <property type="entry name" value="N-terminal nucleophile aminohydrolases (Ntn hydrolases)"/>
    <property type="match status" value="1"/>
</dbReference>
<dbReference type="Gene3D" id="3.60.20.10">
    <property type="entry name" value="Glutamine Phosphoribosylpyrophosphate, subunit 1, domain 1"/>
    <property type="match status" value="1"/>
</dbReference>
<keyword evidence="11" id="KW-1185">Reference proteome</keyword>
<dbReference type="GO" id="GO:0005524">
    <property type="term" value="F:ATP binding"/>
    <property type="evidence" value="ECO:0007669"/>
    <property type="project" value="UniProtKB-KW"/>
</dbReference>
<accession>A0AAD7F868</accession>
<dbReference type="InterPro" id="IPR006426">
    <property type="entry name" value="Asn_synth_AEB"/>
</dbReference>
<dbReference type="InterPro" id="IPR051786">
    <property type="entry name" value="ASN_synthetase/amidase"/>
</dbReference>
<evidence type="ECO:0000256" key="6">
    <source>
        <dbReference type="PIRSR" id="PIRSR001589-1"/>
    </source>
</evidence>
<evidence type="ECO:0000256" key="8">
    <source>
        <dbReference type="PIRSR" id="PIRSR001589-3"/>
    </source>
</evidence>
<dbReference type="AlphaFoldDB" id="A0AAD7F868"/>
<dbReference type="GO" id="GO:0006529">
    <property type="term" value="P:asparagine biosynthetic process"/>
    <property type="evidence" value="ECO:0007669"/>
    <property type="project" value="UniProtKB-KW"/>
</dbReference>